<feature type="transmembrane region" description="Helical" evidence="5">
    <location>
        <begin position="285"/>
        <end position="309"/>
    </location>
</feature>
<dbReference type="SUPFAM" id="SSF52091">
    <property type="entry name" value="SpoIIaa-like"/>
    <property type="match status" value="1"/>
</dbReference>
<feature type="transmembrane region" description="Helical" evidence="5">
    <location>
        <begin position="462"/>
        <end position="479"/>
    </location>
</feature>
<dbReference type="Pfam" id="PF00916">
    <property type="entry name" value="Sulfate_transp"/>
    <property type="match status" value="1"/>
</dbReference>
<gene>
    <name evidence="7" type="primary">SLC26A11_8</name>
    <name evidence="9 10" type="synonym">LOC112684000</name>
    <name evidence="7" type="ORF">g.4622</name>
</gene>
<dbReference type="InterPro" id="IPR036513">
    <property type="entry name" value="STAS_dom_sf"/>
</dbReference>
<dbReference type="EMBL" id="GGMS01004324">
    <property type="protein sequence ID" value="MBY73527.1"/>
    <property type="molecule type" value="Transcribed_RNA"/>
</dbReference>
<sequence>MTITNESIEPQKHKCENMELSDNSRSQYTIGSNDFILVDEIGEKPKKNMKEKFQEFSTFLNSNSKTMFTYKTIAKRLPILQWWPNYTSEDCIGDLLAGITVGLTLIPQSMAYSALAGLPPQQGLYGSFIGSLMYVFLGTCKEVPMGPTAIVSLMTYNTLHGLGPVYGTLLCFLTGIIQLFMGVVGLGFLIDFISGPVNSGFTSAVAILIVTSQIKDLIGIKAAGTTMSDMIMSISKDICNFKLGDTLFGLICIIVILLLRRIALCQIGPKDNNLRTKFQKCMNRFMWLIGTFRNSIVVIVGSYVSYLYISSEGHDVTSDDIPPIPFKVVGKIPSGLPAFGLPQFSVTYDNGTTTEFFEMVSKIGSGVIVLPIIGLIETISICKTFADGKPVDATQELLATGLCNIGNSFFHAYPGSGSFSRSAVTAASGVRTPMEGLYAGVLVIIALLFCTPYLYYIPKSSLAAIIIAAVIFMVEVRVVRPIYRSKKSDLIPGLATFFACLVLPLEIGVLIGIGLNLVSILYHAARPKLLIEVHKTRDGINYLMVTPDRCLVFPSVDYVRNLVMKHSLKRELPVVIDCSHIYGADFTAAKVIEMLTQDFSKRGQALFFFNLKPSVVAVFEGVQPKGFITFYHRHDLDHLFQRWKEQRRQIEDQQAD</sequence>
<reference evidence="9 10" key="2">
    <citation type="submission" date="2025-04" db="UniProtKB">
        <authorList>
            <consortium name="RefSeq"/>
        </authorList>
    </citation>
    <scope>IDENTIFICATION</scope>
    <source>
        <tissue evidence="9 10">Whole body</tissue>
    </source>
</reference>
<feature type="transmembrane region" description="Helical" evidence="5">
    <location>
        <begin position="246"/>
        <end position="264"/>
    </location>
</feature>
<proteinExistence type="predicted"/>
<keyword evidence="4 5" id="KW-0472">Membrane</keyword>
<dbReference type="InterPro" id="IPR001902">
    <property type="entry name" value="SLC26A/SulP_fam"/>
</dbReference>
<protein>
    <submittedName>
        <fullName evidence="7 9 10">Sodium-independent sulfate anion transporter</fullName>
    </submittedName>
</protein>
<dbReference type="InterPro" id="IPR011547">
    <property type="entry name" value="SLC26A/SulP_dom"/>
</dbReference>
<evidence type="ECO:0000313" key="9">
    <source>
        <dbReference type="RefSeq" id="XP_025411066.1"/>
    </source>
</evidence>
<organism evidence="7">
    <name type="scientific">Sipha flava</name>
    <name type="common">yellow sugarcane aphid</name>
    <dbReference type="NCBI Taxonomy" id="143950"/>
    <lineage>
        <taxon>Eukaryota</taxon>
        <taxon>Metazoa</taxon>
        <taxon>Ecdysozoa</taxon>
        <taxon>Arthropoda</taxon>
        <taxon>Hexapoda</taxon>
        <taxon>Insecta</taxon>
        <taxon>Pterygota</taxon>
        <taxon>Neoptera</taxon>
        <taxon>Paraneoptera</taxon>
        <taxon>Hemiptera</taxon>
        <taxon>Sternorrhyncha</taxon>
        <taxon>Aphidomorpha</taxon>
        <taxon>Aphidoidea</taxon>
        <taxon>Aphididae</taxon>
        <taxon>Sipha</taxon>
    </lineage>
</organism>
<evidence type="ECO:0000313" key="7">
    <source>
        <dbReference type="EMBL" id="MBY73527.1"/>
    </source>
</evidence>
<evidence type="ECO:0000313" key="8">
    <source>
        <dbReference type="Proteomes" id="UP000694846"/>
    </source>
</evidence>
<keyword evidence="8" id="KW-1185">Reference proteome</keyword>
<evidence type="ECO:0000256" key="3">
    <source>
        <dbReference type="ARBA" id="ARBA00022989"/>
    </source>
</evidence>
<keyword evidence="3 5" id="KW-1133">Transmembrane helix</keyword>
<evidence type="ECO:0000256" key="5">
    <source>
        <dbReference type="SAM" id="Phobius"/>
    </source>
</evidence>
<dbReference type="Proteomes" id="UP000694846">
    <property type="component" value="Unplaced"/>
</dbReference>
<dbReference type="PANTHER" id="PTHR11814">
    <property type="entry name" value="SULFATE TRANSPORTER"/>
    <property type="match status" value="1"/>
</dbReference>
<dbReference type="RefSeq" id="XP_025411067.1">
    <property type="nucleotide sequence ID" value="XM_025555282.1"/>
</dbReference>
<dbReference type="PROSITE" id="PS50801">
    <property type="entry name" value="STAS"/>
    <property type="match status" value="1"/>
</dbReference>
<dbReference type="OrthoDB" id="288203at2759"/>
<accession>A0A2S2Q729</accession>
<comment type="subcellular location">
    <subcellularLocation>
        <location evidence="1">Membrane</location>
        <topology evidence="1">Multi-pass membrane protein</topology>
    </subcellularLocation>
</comment>
<evidence type="ECO:0000256" key="2">
    <source>
        <dbReference type="ARBA" id="ARBA00022692"/>
    </source>
</evidence>
<evidence type="ECO:0000313" key="10">
    <source>
        <dbReference type="RefSeq" id="XP_025411067.1"/>
    </source>
</evidence>
<dbReference type="Gene3D" id="3.30.750.24">
    <property type="entry name" value="STAS domain"/>
    <property type="match status" value="1"/>
</dbReference>
<reference evidence="7" key="1">
    <citation type="submission" date="2018-04" db="EMBL/GenBank/DDBJ databases">
        <title>Transcriptome assembly of Sipha flava.</title>
        <authorList>
            <person name="Scully E.D."/>
            <person name="Geib S.M."/>
            <person name="Palmer N.A."/>
            <person name="Koch K."/>
            <person name="Bradshaw J."/>
            <person name="Heng-Moss T."/>
            <person name="Sarath G."/>
        </authorList>
    </citation>
    <scope>NUCLEOTIDE SEQUENCE</scope>
</reference>
<dbReference type="InterPro" id="IPR002645">
    <property type="entry name" value="STAS_dom"/>
</dbReference>
<feature type="transmembrane region" description="Helical" evidence="5">
    <location>
        <begin position="491"/>
        <end position="522"/>
    </location>
</feature>
<dbReference type="CDD" id="cd07042">
    <property type="entry name" value="STAS_SulP_like_sulfate_transporter"/>
    <property type="match status" value="1"/>
</dbReference>
<dbReference type="RefSeq" id="XP_025411066.1">
    <property type="nucleotide sequence ID" value="XM_025555281.1"/>
</dbReference>
<evidence type="ECO:0000259" key="6">
    <source>
        <dbReference type="PROSITE" id="PS50801"/>
    </source>
</evidence>
<feature type="transmembrane region" description="Helical" evidence="5">
    <location>
        <begin position="363"/>
        <end position="382"/>
    </location>
</feature>
<feature type="domain" description="STAS" evidence="6">
    <location>
        <begin position="551"/>
        <end position="620"/>
    </location>
</feature>
<name>A0A2S2Q729_9HEMI</name>
<dbReference type="GO" id="GO:0055085">
    <property type="term" value="P:transmembrane transport"/>
    <property type="evidence" value="ECO:0007669"/>
    <property type="project" value="InterPro"/>
</dbReference>
<dbReference type="Pfam" id="PF01740">
    <property type="entry name" value="STAS"/>
    <property type="match status" value="1"/>
</dbReference>
<dbReference type="FunFam" id="3.30.750.24:FF:000028">
    <property type="entry name" value="Sulfate transporter, putative"/>
    <property type="match status" value="1"/>
</dbReference>
<dbReference type="GO" id="GO:0016020">
    <property type="term" value="C:membrane"/>
    <property type="evidence" value="ECO:0007669"/>
    <property type="project" value="UniProtKB-SubCell"/>
</dbReference>
<feature type="transmembrane region" description="Helical" evidence="5">
    <location>
        <begin position="165"/>
        <end position="190"/>
    </location>
</feature>
<feature type="transmembrane region" description="Helical" evidence="5">
    <location>
        <begin position="437"/>
        <end position="456"/>
    </location>
</feature>
<evidence type="ECO:0000256" key="4">
    <source>
        <dbReference type="ARBA" id="ARBA00023136"/>
    </source>
</evidence>
<dbReference type="AlphaFoldDB" id="A0A2S2Q729"/>
<keyword evidence="2 5" id="KW-0812">Transmembrane</keyword>
<evidence type="ECO:0000256" key="1">
    <source>
        <dbReference type="ARBA" id="ARBA00004141"/>
    </source>
</evidence>